<dbReference type="InParanoid" id="A0A251VFQ3"/>
<dbReference type="InterPro" id="IPR017441">
    <property type="entry name" value="Protein_kinase_ATP_BS"/>
</dbReference>
<dbReference type="InterPro" id="IPR000719">
    <property type="entry name" value="Prot_kinase_dom"/>
</dbReference>
<dbReference type="SMART" id="SM00220">
    <property type="entry name" value="S_TKc"/>
    <property type="match status" value="1"/>
</dbReference>
<keyword evidence="13" id="KW-1185">Reference proteome</keyword>
<dbReference type="FunFam" id="1.10.510.10:FF:000537">
    <property type="entry name" value="Putative receptor-like protein kinase"/>
    <property type="match status" value="1"/>
</dbReference>
<evidence type="ECO:0000256" key="5">
    <source>
        <dbReference type="ARBA" id="ARBA00022840"/>
    </source>
</evidence>
<sequence>MASQIFSPPSTDDYNAFNNTPPSFNNTPPEFNVPPEFDATPPSSFNNTPPDDSFSTGIHNITRTASSSDDLSNITLICATVVVSIAIIAVAIWCFIKKRRTTIPATTANVPLQEVTLIADQQSNVTSPLFQQVQIQEETMEIFLDDLQRAKPVRFSCQDINVFTNNLSSFLGSGGYGDVYKGTIRKYGVTIAVKVLKDKKAIKQQFKAEVGILGKTHHANLVRLYGYCFDPTMIALVYEYMERGSLDKLIFDKEELITWEDRRRITIGIAKGLAYLHEDCQQRIVHYDIKPGNVLLDSKLNPKVADFGLAKLCNTASMEDCSHPRGTTSYTAPEFHKPFMRVTYKCDVYSFGMVLFEIIMRRRNCNLDESDEDKGWLPRWAWNLYRDHKLSDMFLESGIEKENYQEAENMLMVAFLCVQDEPDERPSMSNVVKMLEGEKEINSPLCPFTDAKSSVGTNNLAIKIKEENSNATSTRRAPEIQSRPSRRISKKF</sequence>
<dbReference type="GO" id="GO:0005524">
    <property type="term" value="F:ATP binding"/>
    <property type="evidence" value="ECO:0007669"/>
    <property type="project" value="UniProtKB-UniRule"/>
</dbReference>
<dbReference type="Proteomes" id="UP000215914">
    <property type="component" value="Chromosome 2"/>
</dbReference>
<gene>
    <name evidence="12" type="ORF">HannXRQ_Chr02g0046031</name>
    <name evidence="11" type="ORF">HanXRQr2_Chr02g0068671</name>
</gene>
<protein>
    <recommendedName>
        <fullName evidence="10">Protein kinase domain-containing protein</fullName>
    </recommendedName>
</protein>
<dbReference type="PROSITE" id="PS50011">
    <property type="entry name" value="PROTEIN_KINASE_DOM"/>
    <property type="match status" value="1"/>
</dbReference>
<comment type="similarity">
    <text evidence="7">Belongs to the protein kinase superfamily.</text>
</comment>
<dbReference type="PANTHER" id="PTHR47976:SF115">
    <property type="entry name" value="RECEPTOR-LIKE SERINE_THREONINE-PROTEIN KINASE"/>
    <property type="match status" value="1"/>
</dbReference>
<dbReference type="PANTHER" id="PTHR47976">
    <property type="entry name" value="G-TYPE LECTIN S-RECEPTOR-LIKE SERINE/THREONINE-PROTEIN KINASE SD2-5"/>
    <property type="match status" value="1"/>
</dbReference>
<dbReference type="EMBL" id="MNCJ02000317">
    <property type="protein sequence ID" value="KAF5818663.1"/>
    <property type="molecule type" value="Genomic_DNA"/>
</dbReference>
<evidence type="ECO:0000256" key="4">
    <source>
        <dbReference type="ARBA" id="ARBA00022777"/>
    </source>
</evidence>
<feature type="compositionally biased region" description="Polar residues" evidence="8">
    <location>
        <begin position="1"/>
        <end position="13"/>
    </location>
</feature>
<name>A0A251VFQ3_HELAN</name>
<evidence type="ECO:0000256" key="9">
    <source>
        <dbReference type="SAM" id="Phobius"/>
    </source>
</evidence>
<dbReference type="InterPro" id="IPR011009">
    <property type="entry name" value="Kinase-like_dom_sf"/>
</dbReference>
<feature type="region of interest" description="Disordered" evidence="8">
    <location>
        <begin position="465"/>
        <end position="492"/>
    </location>
</feature>
<dbReference type="EMBL" id="CM007891">
    <property type="protein sequence ID" value="OTG34458.1"/>
    <property type="molecule type" value="Genomic_DNA"/>
</dbReference>
<keyword evidence="1 11" id="KW-0808">Transferase</keyword>
<proteinExistence type="inferred from homology"/>
<reference evidence="11" key="3">
    <citation type="submission" date="2020-06" db="EMBL/GenBank/DDBJ databases">
        <title>Helianthus annuus Genome sequencing and assembly Release 2.</title>
        <authorList>
            <person name="Gouzy J."/>
            <person name="Langlade N."/>
            <person name="Munos S."/>
        </authorList>
    </citation>
    <scope>NUCLEOTIDE SEQUENCE</scope>
    <source>
        <tissue evidence="11">Leaves</tissue>
    </source>
</reference>
<keyword evidence="5 6" id="KW-0067">ATP-binding</keyword>
<evidence type="ECO:0000256" key="3">
    <source>
        <dbReference type="ARBA" id="ARBA00022741"/>
    </source>
</evidence>
<evidence type="ECO:0000313" key="12">
    <source>
        <dbReference type="EMBL" id="OTG34458.1"/>
    </source>
</evidence>
<dbReference type="Pfam" id="PF00069">
    <property type="entry name" value="Pkinase"/>
    <property type="match status" value="1"/>
</dbReference>
<evidence type="ECO:0000256" key="8">
    <source>
        <dbReference type="SAM" id="MobiDB-lite"/>
    </source>
</evidence>
<evidence type="ECO:0000256" key="6">
    <source>
        <dbReference type="PROSITE-ProRule" id="PRU10141"/>
    </source>
</evidence>
<dbReference type="PROSITE" id="PS00108">
    <property type="entry name" value="PROTEIN_KINASE_ST"/>
    <property type="match status" value="1"/>
</dbReference>
<evidence type="ECO:0000259" key="10">
    <source>
        <dbReference type="PROSITE" id="PS50011"/>
    </source>
</evidence>
<keyword evidence="2" id="KW-0732">Signal</keyword>
<dbReference type="AlphaFoldDB" id="A0A251VFQ3"/>
<dbReference type="Gramene" id="mRNA:HanXRQr2_Chr02g0068671">
    <property type="protein sequence ID" value="mRNA:HanXRQr2_Chr02g0068671"/>
    <property type="gene ID" value="HanXRQr2_Chr02g0068671"/>
</dbReference>
<feature type="domain" description="Protein kinase" evidence="10">
    <location>
        <begin position="165"/>
        <end position="441"/>
    </location>
</feature>
<keyword evidence="9" id="KW-1133">Transmembrane helix</keyword>
<keyword evidence="9" id="KW-0812">Transmembrane</keyword>
<evidence type="ECO:0000256" key="1">
    <source>
        <dbReference type="ARBA" id="ARBA00022679"/>
    </source>
</evidence>
<organism evidence="12 13">
    <name type="scientific">Helianthus annuus</name>
    <name type="common">Common sunflower</name>
    <dbReference type="NCBI Taxonomy" id="4232"/>
    <lineage>
        <taxon>Eukaryota</taxon>
        <taxon>Viridiplantae</taxon>
        <taxon>Streptophyta</taxon>
        <taxon>Embryophyta</taxon>
        <taxon>Tracheophyta</taxon>
        <taxon>Spermatophyta</taxon>
        <taxon>Magnoliopsida</taxon>
        <taxon>eudicotyledons</taxon>
        <taxon>Gunneridae</taxon>
        <taxon>Pentapetalae</taxon>
        <taxon>asterids</taxon>
        <taxon>campanulids</taxon>
        <taxon>Asterales</taxon>
        <taxon>Asteraceae</taxon>
        <taxon>Asteroideae</taxon>
        <taxon>Heliantheae alliance</taxon>
        <taxon>Heliantheae</taxon>
        <taxon>Helianthus</taxon>
    </lineage>
</organism>
<reference evidence="11 13" key="1">
    <citation type="journal article" date="2017" name="Nature">
        <title>The sunflower genome provides insights into oil metabolism, flowering and Asterid evolution.</title>
        <authorList>
            <person name="Badouin H."/>
            <person name="Gouzy J."/>
            <person name="Grassa C.J."/>
            <person name="Murat F."/>
            <person name="Staton S.E."/>
            <person name="Cottret L."/>
            <person name="Lelandais-Briere C."/>
            <person name="Owens G.L."/>
            <person name="Carrere S."/>
            <person name="Mayjonade B."/>
            <person name="Legrand L."/>
            <person name="Gill N."/>
            <person name="Kane N.C."/>
            <person name="Bowers J.E."/>
            <person name="Hubner S."/>
            <person name="Bellec A."/>
            <person name="Berard A."/>
            <person name="Berges H."/>
            <person name="Blanchet N."/>
            <person name="Boniface M.C."/>
            <person name="Brunel D."/>
            <person name="Catrice O."/>
            <person name="Chaidir N."/>
            <person name="Claudel C."/>
            <person name="Donnadieu C."/>
            <person name="Faraut T."/>
            <person name="Fievet G."/>
            <person name="Helmstetter N."/>
            <person name="King M."/>
            <person name="Knapp S.J."/>
            <person name="Lai Z."/>
            <person name="Le Paslier M.C."/>
            <person name="Lippi Y."/>
            <person name="Lorenzon L."/>
            <person name="Mandel J.R."/>
            <person name="Marage G."/>
            <person name="Marchand G."/>
            <person name="Marquand E."/>
            <person name="Bret-Mestries E."/>
            <person name="Morien E."/>
            <person name="Nambeesan S."/>
            <person name="Nguyen T."/>
            <person name="Pegot-Espagnet P."/>
            <person name="Pouilly N."/>
            <person name="Raftis F."/>
            <person name="Sallet E."/>
            <person name="Schiex T."/>
            <person name="Thomas J."/>
            <person name="Vandecasteele C."/>
            <person name="Vares D."/>
            <person name="Vear F."/>
            <person name="Vautrin S."/>
            <person name="Crespi M."/>
            <person name="Mangin B."/>
            <person name="Burke J.M."/>
            <person name="Salse J."/>
            <person name="Munos S."/>
            <person name="Vincourt P."/>
            <person name="Rieseberg L.H."/>
            <person name="Langlade N.B."/>
        </authorList>
    </citation>
    <scope>NUCLEOTIDE SEQUENCE [LARGE SCALE GENOMIC DNA]</scope>
    <source>
        <strain evidence="13">cv. SF193</strain>
        <tissue evidence="11">Leaves</tissue>
    </source>
</reference>
<keyword evidence="3 6" id="KW-0547">Nucleotide-binding</keyword>
<evidence type="ECO:0000256" key="7">
    <source>
        <dbReference type="RuleBase" id="RU000304"/>
    </source>
</evidence>
<feature type="transmembrane region" description="Helical" evidence="9">
    <location>
        <begin position="74"/>
        <end position="96"/>
    </location>
</feature>
<reference evidence="12" key="2">
    <citation type="submission" date="2017-02" db="EMBL/GenBank/DDBJ databases">
        <title>Sunflower complete genome.</title>
        <authorList>
            <person name="Langlade N."/>
            <person name="Munos S."/>
        </authorList>
    </citation>
    <scope>NUCLEOTIDE SEQUENCE [LARGE SCALE GENOMIC DNA]</scope>
    <source>
        <tissue evidence="12">Leaves</tissue>
    </source>
</reference>
<dbReference type="SUPFAM" id="SSF56112">
    <property type="entry name" value="Protein kinase-like (PK-like)"/>
    <property type="match status" value="1"/>
</dbReference>
<feature type="compositionally biased region" description="Low complexity" evidence="8">
    <location>
        <begin position="15"/>
        <end position="30"/>
    </location>
</feature>
<dbReference type="InterPro" id="IPR008271">
    <property type="entry name" value="Ser/Thr_kinase_AS"/>
</dbReference>
<dbReference type="PROSITE" id="PS00107">
    <property type="entry name" value="PROTEIN_KINASE_ATP"/>
    <property type="match status" value="1"/>
</dbReference>
<evidence type="ECO:0000256" key="2">
    <source>
        <dbReference type="ARBA" id="ARBA00022729"/>
    </source>
</evidence>
<dbReference type="Gene3D" id="3.30.200.20">
    <property type="entry name" value="Phosphorylase Kinase, domain 1"/>
    <property type="match status" value="1"/>
</dbReference>
<feature type="compositionally biased region" description="Polar residues" evidence="8">
    <location>
        <begin position="41"/>
        <end position="58"/>
    </location>
</feature>
<accession>A0A251VFQ3</accession>
<dbReference type="OrthoDB" id="4062651at2759"/>
<keyword evidence="4" id="KW-0418">Kinase</keyword>
<feature type="region of interest" description="Disordered" evidence="8">
    <location>
        <begin position="1"/>
        <end position="58"/>
    </location>
</feature>
<dbReference type="GO" id="GO:0004674">
    <property type="term" value="F:protein serine/threonine kinase activity"/>
    <property type="evidence" value="ECO:0007669"/>
    <property type="project" value="UniProtKB-KW"/>
</dbReference>
<feature type="binding site" evidence="6">
    <location>
        <position position="194"/>
    </location>
    <ligand>
        <name>ATP</name>
        <dbReference type="ChEBI" id="CHEBI:30616"/>
    </ligand>
</feature>
<evidence type="ECO:0000313" key="11">
    <source>
        <dbReference type="EMBL" id="KAF5818663.1"/>
    </source>
</evidence>
<dbReference type="OMA" id="GKTHHAN"/>
<dbReference type="Gene3D" id="1.10.510.10">
    <property type="entry name" value="Transferase(Phosphotransferase) domain 1"/>
    <property type="match status" value="1"/>
</dbReference>
<keyword evidence="7" id="KW-0723">Serine/threonine-protein kinase</keyword>
<evidence type="ECO:0000313" key="13">
    <source>
        <dbReference type="Proteomes" id="UP000215914"/>
    </source>
</evidence>
<dbReference type="STRING" id="4232.A0A251VFQ3"/>
<keyword evidence="9" id="KW-0472">Membrane</keyword>
<dbReference type="InterPro" id="IPR051343">
    <property type="entry name" value="G-type_lectin_kinases/EP1-like"/>
</dbReference>